<dbReference type="Proteomes" id="UP000238479">
    <property type="component" value="Chromosome 2"/>
</dbReference>
<evidence type="ECO:0000313" key="2">
    <source>
        <dbReference type="Proteomes" id="UP000238479"/>
    </source>
</evidence>
<accession>A0A2P6RTJ2</accession>
<dbReference type="AlphaFoldDB" id="A0A2P6RTJ2"/>
<proteinExistence type="predicted"/>
<dbReference type="EMBL" id="PDCK01000040">
    <property type="protein sequence ID" value="PRQ49750.1"/>
    <property type="molecule type" value="Genomic_DNA"/>
</dbReference>
<name>A0A2P6RTJ2_ROSCH</name>
<reference evidence="1 2" key="1">
    <citation type="journal article" date="2018" name="Nat. Genet.">
        <title>The Rosa genome provides new insights in the design of modern roses.</title>
        <authorList>
            <person name="Bendahmane M."/>
        </authorList>
    </citation>
    <scope>NUCLEOTIDE SEQUENCE [LARGE SCALE GENOMIC DNA]</scope>
    <source>
        <strain evidence="2">cv. Old Blush</strain>
    </source>
</reference>
<dbReference type="Gramene" id="PRQ49750">
    <property type="protein sequence ID" value="PRQ49750"/>
    <property type="gene ID" value="RchiOBHm_Chr2g0125391"/>
</dbReference>
<gene>
    <name evidence="1" type="ORF">RchiOBHm_Chr2g0125391</name>
</gene>
<comment type="caution">
    <text evidence="1">The sequence shown here is derived from an EMBL/GenBank/DDBJ whole genome shotgun (WGS) entry which is preliminary data.</text>
</comment>
<keyword evidence="2" id="KW-1185">Reference proteome</keyword>
<evidence type="ECO:0000313" key="1">
    <source>
        <dbReference type="EMBL" id="PRQ49750.1"/>
    </source>
</evidence>
<organism evidence="1 2">
    <name type="scientific">Rosa chinensis</name>
    <name type="common">China rose</name>
    <dbReference type="NCBI Taxonomy" id="74649"/>
    <lineage>
        <taxon>Eukaryota</taxon>
        <taxon>Viridiplantae</taxon>
        <taxon>Streptophyta</taxon>
        <taxon>Embryophyta</taxon>
        <taxon>Tracheophyta</taxon>
        <taxon>Spermatophyta</taxon>
        <taxon>Magnoliopsida</taxon>
        <taxon>eudicotyledons</taxon>
        <taxon>Gunneridae</taxon>
        <taxon>Pentapetalae</taxon>
        <taxon>rosids</taxon>
        <taxon>fabids</taxon>
        <taxon>Rosales</taxon>
        <taxon>Rosaceae</taxon>
        <taxon>Rosoideae</taxon>
        <taxon>Rosoideae incertae sedis</taxon>
        <taxon>Rosa</taxon>
    </lineage>
</organism>
<protein>
    <submittedName>
        <fullName evidence="1">Uncharacterized protein</fullName>
    </submittedName>
</protein>
<sequence>MEHGYRDVNVPGIGSPRWLSSVGELPPREMRALRGCRPRRENLRFREYEYPVKIWVSRSILGDLGSGVGSLQASSVM</sequence>